<evidence type="ECO:0000256" key="2">
    <source>
        <dbReference type="ARBA" id="ARBA00023015"/>
    </source>
</evidence>
<dbReference type="Proteomes" id="UP000184368">
    <property type="component" value="Unassembled WGS sequence"/>
</dbReference>
<evidence type="ECO:0000256" key="5">
    <source>
        <dbReference type="ARBA" id="ARBA00023163"/>
    </source>
</evidence>
<dbReference type="InterPro" id="IPR007627">
    <property type="entry name" value="RNA_pol_sigma70_r2"/>
</dbReference>
<dbReference type="NCBIfam" id="TIGR02937">
    <property type="entry name" value="sigma70-ECF"/>
    <property type="match status" value="1"/>
</dbReference>
<feature type="region of interest" description="Disordered" evidence="6">
    <location>
        <begin position="88"/>
        <end position="109"/>
    </location>
</feature>
<protein>
    <submittedName>
        <fullName evidence="9">RNA polymerase sigma-70 factor, ECF subfamily</fullName>
    </submittedName>
</protein>
<organism evidence="9 10">
    <name type="scientific">Cnuella takakiae</name>
    <dbReference type="NCBI Taxonomy" id="1302690"/>
    <lineage>
        <taxon>Bacteria</taxon>
        <taxon>Pseudomonadati</taxon>
        <taxon>Bacteroidota</taxon>
        <taxon>Chitinophagia</taxon>
        <taxon>Chitinophagales</taxon>
        <taxon>Chitinophagaceae</taxon>
        <taxon>Cnuella</taxon>
    </lineage>
</organism>
<keyword evidence="2" id="KW-0805">Transcription regulation</keyword>
<dbReference type="Gene3D" id="1.10.1740.10">
    <property type="match status" value="1"/>
</dbReference>
<dbReference type="PANTHER" id="PTHR43133">
    <property type="entry name" value="RNA POLYMERASE ECF-TYPE SIGMA FACTO"/>
    <property type="match status" value="1"/>
</dbReference>
<reference evidence="9 10" key="1">
    <citation type="submission" date="2016-11" db="EMBL/GenBank/DDBJ databases">
        <authorList>
            <person name="Jaros S."/>
            <person name="Januszkiewicz K."/>
            <person name="Wedrychowicz H."/>
        </authorList>
    </citation>
    <scope>NUCLEOTIDE SEQUENCE [LARGE SCALE GENOMIC DNA]</scope>
    <source>
        <strain evidence="9 10">DSM 26897</strain>
    </source>
</reference>
<evidence type="ECO:0000259" key="8">
    <source>
        <dbReference type="Pfam" id="PF08281"/>
    </source>
</evidence>
<accession>A0A1M5FY93</accession>
<dbReference type="AlphaFoldDB" id="A0A1M5FY93"/>
<gene>
    <name evidence="9" type="ORF">SAMN05444008_11514</name>
</gene>
<feature type="domain" description="RNA polymerase sigma-70 region 2" evidence="7">
    <location>
        <begin position="22"/>
        <end position="87"/>
    </location>
</feature>
<evidence type="ECO:0000256" key="6">
    <source>
        <dbReference type="SAM" id="MobiDB-lite"/>
    </source>
</evidence>
<dbReference type="PANTHER" id="PTHR43133:SF8">
    <property type="entry name" value="RNA POLYMERASE SIGMA FACTOR HI_1459-RELATED"/>
    <property type="match status" value="1"/>
</dbReference>
<dbReference type="InterPro" id="IPR014284">
    <property type="entry name" value="RNA_pol_sigma-70_dom"/>
</dbReference>
<dbReference type="STRING" id="1302690.BUE76_10380"/>
<sequence>MTDTQLLKRYQQDGDQQWMGILLERYTLLLLGVCMKYLKNEEEARDCVQQIYLKVLTDINKHQVTYFKSWLYMVAKNESLMRLRNRQNKQVKELQDEHHPHQPAQPNGELLEQETTLSLLEESIQELNEEQRLSVSLFYLQKMSYQQISDRTGFSLLQVKSYIQNGKRNLRLMLERKLKDRTT</sequence>
<dbReference type="SUPFAM" id="SSF88946">
    <property type="entry name" value="Sigma2 domain of RNA polymerase sigma factors"/>
    <property type="match status" value="1"/>
</dbReference>
<evidence type="ECO:0000259" key="7">
    <source>
        <dbReference type="Pfam" id="PF04542"/>
    </source>
</evidence>
<dbReference type="InterPro" id="IPR013324">
    <property type="entry name" value="RNA_pol_sigma_r3/r4-like"/>
</dbReference>
<name>A0A1M5FY93_9BACT</name>
<comment type="similarity">
    <text evidence="1">Belongs to the sigma-70 factor family. ECF subfamily.</text>
</comment>
<keyword evidence="5" id="KW-0804">Transcription</keyword>
<dbReference type="InterPro" id="IPR013249">
    <property type="entry name" value="RNA_pol_sigma70_r4_t2"/>
</dbReference>
<dbReference type="InterPro" id="IPR039425">
    <property type="entry name" value="RNA_pol_sigma-70-like"/>
</dbReference>
<dbReference type="SUPFAM" id="SSF88659">
    <property type="entry name" value="Sigma3 and sigma4 domains of RNA polymerase sigma factors"/>
    <property type="match status" value="1"/>
</dbReference>
<dbReference type="InterPro" id="IPR036388">
    <property type="entry name" value="WH-like_DNA-bd_sf"/>
</dbReference>
<dbReference type="EMBL" id="FQUO01000015">
    <property type="protein sequence ID" value="SHF96374.1"/>
    <property type="molecule type" value="Genomic_DNA"/>
</dbReference>
<evidence type="ECO:0000256" key="1">
    <source>
        <dbReference type="ARBA" id="ARBA00010641"/>
    </source>
</evidence>
<evidence type="ECO:0000256" key="3">
    <source>
        <dbReference type="ARBA" id="ARBA00023082"/>
    </source>
</evidence>
<dbReference type="GO" id="GO:0016987">
    <property type="term" value="F:sigma factor activity"/>
    <property type="evidence" value="ECO:0007669"/>
    <property type="project" value="UniProtKB-KW"/>
</dbReference>
<evidence type="ECO:0000313" key="10">
    <source>
        <dbReference type="Proteomes" id="UP000184368"/>
    </source>
</evidence>
<proteinExistence type="inferred from homology"/>
<dbReference type="Pfam" id="PF04542">
    <property type="entry name" value="Sigma70_r2"/>
    <property type="match status" value="1"/>
</dbReference>
<evidence type="ECO:0000256" key="4">
    <source>
        <dbReference type="ARBA" id="ARBA00023125"/>
    </source>
</evidence>
<feature type="compositionally biased region" description="Basic and acidic residues" evidence="6">
    <location>
        <begin position="90"/>
        <end position="100"/>
    </location>
</feature>
<keyword evidence="4" id="KW-0238">DNA-binding</keyword>
<dbReference type="InterPro" id="IPR013325">
    <property type="entry name" value="RNA_pol_sigma_r2"/>
</dbReference>
<dbReference type="Pfam" id="PF08281">
    <property type="entry name" value="Sigma70_r4_2"/>
    <property type="match status" value="1"/>
</dbReference>
<keyword evidence="10" id="KW-1185">Reference proteome</keyword>
<dbReference type="OrthoDB" id="1116873at2"/>
<keyword evidence="3" id="KW-0731">Sigma factor</keyword>
<dbReference type="Gene3D" id="1.10.10.10">
    <property type="entry name" value="Winged helix-like DNA-binding domain superfamily/Winged helix DNA-binding domain"/>
    <property type="match status" value="1"/>
</dbReference>
<evidence type="ECO:0000313" key="9">
    <source>
        <dbReference type="EMBL" id="SHF96374.1"/>
    </source>
</evidence>
<dbReference type="GO" id="GO:0006352">
    <property type="term" value="P:DNA-templated transcription initiation"/>
    <property type="evidence" value="ECO:0007669"/>
    <property type="project" value="InterPro"/>
</dbReference>
<feature type="domain" description="RNA polymerase sigma factor 70 region 4 type 2" evidence="8">
    <location>
        <begin position="119"/>
        <end position="170"/>
    </location>
</feature>
<dbReference type="GO" id="GO:0003677">
    <property type="term" value="F:DNA binding"/>
    <property type="evidence" value="ECO:0007669"/>
    <property type="project" value="UniProtKB-KW"/>
</dbReference>